<accession>A0A0D1KPD3</accession>
<reference evidence="1 2" key="1">
    <citation type="submission" date="2015-01" db="EMBL/GenBank/DDBJ databases">
        <title>Genome of Sphingomonas taxi strain 30a.</title>
        <authorList>
            <person name="Eevers N."/>
            <person name="Van Hamme J."/>
            <person name="Bottos E."/>
            <person name="Weyens N."/>
            <person name="Vangronsveld J."/>
        </authorList>
    </citation>
    <scope>NUCLEOTIDE SEQUENCE [LARGE SCALE GENOMIC DNA]</scope>
    <source>
        <strain evidence="1 2">30a</strain>
    </source>
</reference>
<dbReference type="PATRIC" id="fig|1549858.7.peg.2706"/>
<comment type="caution">
    <text evidence="1">The sequence shown here is derived from an EMBL/GenBank/DDBJ whole genome shotgun (WGS) entry which is preliminary data.</text>
</comment>
<evidence type="ECO:0000313" key="2">
    <source>
        <dbReference type="Proteomes" id="UP000033203"/>
    </source>
</evidence>
<dbReference type="PANTHER" id="PTHR36922:SF1">
    <property type="entry name" value="DUF1993 DOMAIN-CONTAINING PROTEIN"/>
    <property type="match status" value="1"/>
</dbReference>
<dbReference type="AlphaFoldDB" id="A0A0D1KPD3"/>
<sequence length="186" mass="19688">MTLPDLLLPTYAQMLRALSSWLEKAGAGREDGGDGLLPARLAPDMFPLATQVRFACVQAYEGVARLRGAPLPDAVQTLLAEGRGAAEAPGTLADALARIAETIAMVEGAGGTMPAVDPARAIAHALPQGMIFDLSAEQYARDWAIPQFYFHVMTAYAILRAEGSALGKADYVAHMFAYLRPGTMPG</sequence>
<dbReference type="InterPro" id="IPR018531">
    <property type="entry name" value="DUF1993"/>
</dbReference>
<gene>
    <name evidence="1" type="ORF">SR41_15195</name>
</gene>
<dbReference type="Proteomes" id="UP000033203">
    <property type="component" value="Unassembled WGS sequence"/>
</dbReference>
<dbReference type="InterPro" id="IPR034660">
    <property type="entry name" value="DinB/YfiT-like"/>
</dbReference>
<dbReference type="Pfam" id="PF09351">
    <property type="entry name" value="DUF1993"/>
    <property type="match status" value="1"/>
</dbReference>
<name>A0A0D1KPD3_9SPHN</name>
<evidence type="ECO:0008006" key="3">
    <source>
        <dbReference type="Google" id="ProtNLM"/>
    </source>
</evidence>
<dbReference type="PANTHER" id="PTHR36922">
    <property type="entry name" value="BLL2446 PROTEIN"/>
    <property type="match status" value="1"/>
</dbReference>
<proteinExistence type="predicted"/>
<dbReference type="SUPFAM" id="SSF109854">
    <property type="entry name" value="DinB/YfiT-like putative metalloenzymes"/>
    <property type="match status" value="1"/>
</dbReference>
<dbReference type="EMBL" id="JXTP01000081">
    <property type="protein sequence ID" value="KIU26334.1"/>
    <property type="molecule type" value="Genomic_DNA"/>
</dbReference>
<organism evidence="1 2">
    <name type="scientific">Sphingomonas melonis</name>
    <dbReference type="NCBI Taxonomy" id="152682"/>
    <lineage>
        <taxon>Bacteria</taxon>
        <taxon>Pseudomonadati</taxon>
        <taxon>Pseudomonadota</taxon>
        <taxon>Alphaproteobacteria</taxon>
        <taxon>Sphingomonadales</taxon>
        <taxon>Sphingomonadaceae</taxon>
        <taxon>Sphingomonas</taxon>
    </lineage>
</organism>
<evidence type="ECO:0000313" key="1">
    <source>
        <dbReference type="EMBL" id="KIU26334.1"/>
    </source>
</evidence>
<protein>
    <recommendedName>
        <fullName evidence="3">DUF1993 domain-containing protein</fullName>
    </recommendedName>
</protein>
<dbReference type="Gene3D" id="1.20.120.450">
    <property type="entry name" value="dinb family like domain"/>
    <property type="match status" value="1"/>
</dbReference>